<gene>
    <name evidence="1" type="ORF">E2R16_11035</name>
</gene>
<accession>A0A5E9PI96</accession>
<dbReference type="Proteomes" id="UP000297445">
    <property type="component" value="Unassembled WGS sequence"/>
</dbReference>
<proteinExistence type="predicted"/>
<evidence type="ECO:0000313" key="1">
    <source>
        <dbReference type="EMBL" id="TEU27004.1"/>
    </source>
</evidence>
<dbReference type="EMBL" id="SNSA01000005">
    <property type="protein sequence ID" value="TEU27004.1"/>
    <property type="molecule type" value="Genomic_DNA"/>
</dbReference>
<sequence>MLINTCYMCNAPATTSEHVPPKCLFPEKKDIALDDQQSDFRKQLITVPSCDNHNGKKSKDDEYLFCLLAISILSGPKGQQQARTKVQRILDSNKSLKEEFLKNSQQVYVQDNQSKDITETLALTIQKERIDSSLDSCARALYFKEFKEKFLGDIQIVSLFLCDLDPKFNQIVESLSQNTNKLLSEVQPKGENPEIFTYKFFTEEGMGRVILEMNFYEESRAIAIFKS</sequence>
<evidence type="ECO:0000313" key="2">
    <source>
        <dbReference type="Proteomes" id="UP000297445"/>
    </source>
</evidence>
<protein>
    <submittedName>
        <fullName evidence="1">Uncharacterized protein</fullName>
    </submittedName>
</protein>
<organism evidence="1 2">
    <name type="scientific">Acinetobacter seifertii</name>
    <dbReference type="NCBI Taxonomy" id="1530123"/>
    <lineage>
        <taxon>Bacteria</taxon>
        <taxon>Pseudomonadati</taxon>
        <taxon>Pseudomonadota</taxon>
        <taxon>Gammaproteobacteria</taxon>
        <taxon>Moraxellales</taxon>
        <taxon>Moraxellaceae</taxon>
        <taxon>Acinetobacter</taxon>
        <taxon>Acinetobacter calcoaceticus/baumannii complex</taxon>
    </lineage>
</organism>
<reference evidence="1 2" key="1">
    <citation type="submission" date="2019-03" db="EMBL/GenBank/DDBJ databases">
        <title>Draft genome sequence of an environmental Acinetobacter seifertii from Brazil.</title>
        <authorList>
            <person name="Furlan J.P.R."/>
            <person name="Stehling E.G."/>
        </authorList>
    </citation>
    <scope>NUCLEOTIDE SEQUENCE [LARGE SCALE GENOMIC DNA]</scope>
    <source>
        <strain evidence="1 2">SAb133</strain>
    </source>
</reference>
<name>A0A5E9PI96_9GAMM</name>
<comment type="caution">
    <text evidence="1">The sequence shown here is derived from an EMBL/GenBank/DDBJ whole genome shotgun (WGS) entry which is preliminary data.</text>
</comment>
<dbReference type="RefSeq" id="WP_134262811.1">
    <property type="nucleotide sequence ID" value="NZ_JADWOK010000034.1"/>
</dbReference>
<dbReference type="AlphaFoldDB" id="A0A5E9PI96"/>